<evidence type="ECO:0000256" key="1">
    <source>
        <dbReference type="SAM" id="Phobius"/>
    </source>
</evidence>
<feature type="domain" description="AB hydrolase-1" evidence="2">
    <location>
        <begin position="13"/>
        <end position="134"/>
    </location>
</feature>
<dbReference type="GO" id="GO:0016020">
    <property type="term" value="C:membrane"/>
    <property type="evidence" value="ECO:0007669"/>
    <property type="project" value="TreeGrafter"/>
</dbReference>
<accession>A0A9X0YTN2</accession>
<dbReference type="InterPro" id="IPR000073">
    <property type="entry name" value="AB_hydrolase_1"/>
</dbReference>
<dbReference type="Pfam" id="PF00561">
    <property type="entry name" value="Abhydrolase_1"/>
    <property type="match status" value="1"/>
</dbReference>
<organism evidence="3 4">
    <name type="scientific">Oceanobacillus polygoni</name>
    <dbReference type="NCBI Taxonomy" id="1235259"/>
    <lineage>
        <taxon>Bacteria</taxon>
        <taxon>Bacillati</taxon>
        <taxon>Bacillota</taxon>
        <taxon>Bacilli</taxon>
        <taxon>Bacillales</taxon>
        <taxon>Bacillaceae</taxon>
        <taxon>Oceanobacillus</taxon>
    </lineage>
</organism>
<dbReference type="OrthoDB" id="9805423at2"/>
<dbReference type="EMBL" id="JAGGMB010000002">
    <property type="protein sequence ID" value="MBP2076816.1"/>
    <property type="molecule type" value="Genomic_DNA"/>
</dbReference>
<dbReference type="AlphaFoldDB" id="A0A9X0YTN2"/>
<dbReference type="Proteomes" id="UP001138793">
    <property type="component" value="Unassembled WGS sequence"/>
</dbReference>
<keyword evidence="1" id="KW-0812">Transmembrane</keyword>
<reference evidence="3" key="1">
    <citation type="submission" date="2021-03" db="EMBL/GenBank/DDBJ databases">
        <title>Genomic Encyclopedia of Type Strains, Phase IV (KMG-IV): sequencing the most valuable type-strain genomes for metagenomic binning, comparative biology and taxonomic classification.</title>
        <authorList>
            <person name="Goeker M."/>
        </authorList>
    </citation>
    <scope>NUCLEOTIDE SEQUENCE</scope>
    <source>
        <strain evidence="3">DSM 107338</strain>
    </source>
</reference>
<dbReference type="PRINTS" id="PR00111">
    <property type="entry name" value="ABHYDROLASE"/>
</dbReference>
<sequence>MILHTEKSGDGETIIFLHTGLQTGRTELTEQDAYFREKYQVILPDLRGHGKSVSEAYSNYFKESANDLLETADHLGIASAHVAGCSLGALVALVFAKIYPKRVKSLILSGIIPEKPLDWEAMEKEDAEQEAKILAVQANVDYFDKIHHGDWRKLLQSTREADWYPFDETGDLSELSMPVLFIVGEANQHETVGAIKYPNSNENIHVAERFQLKRLY</sequence>
<proteinExistence type="predicted"/>
<evidence type="ECO:0000313" key="3">
    <source>
        <dbReference type="EMBL" id="MBP2076816.1"/>
    </source>
</evidence>
<protein>
    <submittedName>
        <fullName evidence="3">Pimeloyl-ACP methyl ester carboxylesterase</fullName>
    </submittedName>
</protein>
<dbReference type="Gene3D" id="3.40.50.1820">
    <property type="entry name" value="alpha/beta hydrolase"/>
    <property type="match status" value="1"/>
</dbReference>
<dbReference type="PANTHER" id="PTHR43798:SF33">
    <property type="entry name" value="HYDROLASE, PUTATIVE (AFU_ORTHOLOGUE AFUA_2G14860)-RELATED"/>
    <property type="match status" value="1"/>
</dbReference>
<dbReference type="GO" id="GO:0046464">
    <property type="term" value="P:acylglycerol catabolic process"/>
    <property type="evidence" value="ECO:0007669"/>
    <property type="project" value="TreeGrafter"/>
</dbReference>
<dbReference type="InterPro" id="IPR050266">
    <property type="entry name" value="AB_hydrolase_sf"/>
</dbReference>
<keyword evidence="4" id="KW-1185">Reference proteome</keyword>
<comment type="caution">
    <text evidence="3">The sequence shown here is derived from an EMBL/GenBank/DDBJ whole genome shotgun (WGS) entry which is preliminary data.</text>
</comment>
<name>A0A9X0YTN2_9BACI</name>
<evidence type="ECO:0000259" key="2">
    <source>
        <dbReference type="Pfam" id="PF00561"/>
    </source>
</evidence>
<keyword evidence="1" id="KW-1133">Transmembrane helix</keyword>
<evidence type="ECO:0000313" key="4">
    <source>
        <dbReference type="Proteomes" id="UP001138793"/>
    </source>
</evidence>
<dbReference type="SUPFAM" id="SSF53474">
    <property type="entry name" value="alpha/beta-Hydrolases"/>
    <property type="match status" value="1"/>
</dbReference>
<dbReference type="GO" id="GO:0047372">
    <property type="term" value="F:monoacylglycerol lipase activity"/>
    <property type="evidence" value="ECO:0007669"/>
    <property type="project" value="TreeGrafter"/>
</dbReference>
<feature type="transmembrane region" description="Helical" evidence="1">
    <location>
        <begin position="75"/>
        <end position="96"/>
    </location>
</feature>
<dbReference type="PANTHER" id="PTHR43798">
    <property type="entry name" value="MONOACYLGLYCEROL LIPASE"/>
    <property type="match status" value="1"/>
</dbReference>
<gene>
    <name evidence="3" type="ORF">J2Z64_001028</name>
</gene>
<dbReference type="InterPro" id="IPR029058">
    <property type="entry name" value="AB_hydrolase_fold"/>
</dbReference>
<dbReference type="RefSeq" id="WP_149474380.1">
    <property type="nucleotide sequence ID" value="NZ_JAGGMB010000002.1"/>
</dbReference>
<keyword evidence="1" id="KW-0472">Membrane</keyword>